<dbReference type="Proteomes" id="UP000656881">
    <property type="component" value="Unassembled WGS sequence"/>
</dbReference>
<reference evidence="3" key="1">
    <citation type="journal article" date="2019" name="Int. J. Syst. Evol. Microbiol.">
        <title>The Global Catalogue of Microorganisms (GCM) 10K type strain sequencing project: providing services to taxonomists for standard genome sequencing and annotation.</title>
        <authorList>
            <consortium name="The Broad Institute Genomics Platform"/>
            <consortium name="The Broad Institute Genome Sequencing Center for Infectious Disease"/>
            <person name="Wu L."/>
            <person name="Ma J."/>
        </authorList>
    </citation>
    <scope>NUCLEOTIDE SEQUENCE [LARGE SCALE GENOMIC DNA]</scope>
    <source>
        <strain evidence="3">CGMCC 4.7349</strain>
    </source>
</reference>
<keyword evidence="3" id="KW-1185">Reference proteome</keyword>
<sequence length="269" mass="28379">MAAAAHGPRLTSKGSGPLTSAVPAALDTWPQAVYRRAARSGTLPLMGAWRRTPRIWSGTPRIRWPRRVLVVVTATAAAGLGLAACDPVEGDMSTSAVAITTDKMGTLELERQHAEVDWITCTASFIGRDKKASESDEPRDAEVDCRGQTDDDKVITIRGRVTDVSNGACVRGNLTARIGGEEWFRVDVLGNCDSKPNDDNANDDNANDDNANDDNGDQGNDSGNDSGDNGHDDGNGNGGNDDNAGHDEPDPGPTATVTVTERPGEEQGK</sequence>
<evidence type="ECO:0000313" key="2">
    <source>
        <dbReference type="EMBL" id="GGO44054.1"/>
    </source>
</evidence>
<comment type="caution">
    <text evidence="2">The sequence shown here is derived from an EMBL/GenBank/DDBJ whole genome shotgun (WGS) entry which is preliminary data.</text>
</comment>
<organism evidence="2 3">
    <name type="scientific">Streptomyces lasiicapitis</name>
    <dbReference type="NCBI Taxonomy" id="1923961"/>
    <lineage>
        <taxon>Bacteria</taxon>
        <taxon>Bacillati</taxon>
        <taxon>Actinomycetota</taxon>
        <taxon>Actinomycetes</taxon>
        <taxon>Kitasatosporales</taxon>
        <taxon>Streptomycetaceae</taxon>
        <taxon>Streptomyces</taxon>
    </lineage>
</organism>
<feature type="compositionally biased region" description="Low complexity" evidence="1">
    <location>
        <begin position="217"/>
        <end position="227"/>
    </location>
</feature>
<accession>A0ABQ2LW29</accession>
<evidence type="ECO:0008006" key="4">
    <source>
        <dbReference type="Google" id="ProtNLM"/>
    </source>
</evidence>
<proteinExistence type="predicted"/>
<gene>
    <name evidence="2" type="ORF">GCM10012286_29320</name>
</gene>
<dbReference type="EMBL" id="BMNG01000006">
    <property type="protein sequence ID" value="GGO44054.1"/>
    <property type="molecule type" value="Genomic_DNA"/>
</dbReference>
<name>A0ABQ2LW29_9ACTN</name>
<feature type="compositionally biased region" description="Acidic residues" evidence="1">
    <location>
        <begin position="200"/>
        <end position="216"/>
    </location>
</feature>
<protein>
    <recommendedName>
        <fullName evidence="4">Lipoprotein</fullName>
    </recommendedName>
</protein>
<evidence type="ECO:0000313" key="3">
    <source>
        <dbReference type="Proteomes" id="UP000656881"/>
    </source>
</evidence>
<evidence type="ECO:0000256" key="1">
    <source>
        <dbReference type="SAM" id="MobiDB-lite"/>
    </source>
</evidence>
<feature type="region of interest" description="Disordered" evidence="1">
    <location>
        <begin position="195"/>
        <end position="269"/>
    </location>
</feature>